<protein>
    <submittedName>
        <fullName evidence="2">Uncharacterized protein</fullName>
    </submittedName>
</protein>
<keyword evidence="1" id="KW-1133">Transmembrane helix</keyword>
<accession>A0A328UAB5</accession>
<keyword evidence="1" id="KW-0812">Transmembrane</keyword>
<keyword evidence="1" id="KW-0472">Membrane</keyword>
<proteinExistence type="predicted"/>
<organism evidence="2 3">
    <name type="scientific">Paenibacillus montanisoli</name>
    <dbReference type="NCBI Taxonomy" id="2081970"/>
    <lineage>
        <taxon>Bacteria</taxon>
        <taxon>Bacillati</taxon>
        <taxon>Bacillota</taxon>
        <taxon>Bacilli</taxon>
        <taxon>Bacillales</taxon>
        <taxon>Paenibacillaceae</taxon>
        <taxon>Paenibacillus</taxon>
    </lineage>
</organism>
<dbReference type="Proteomes" id="UP000249260">
    <property type="component" value="Unassembled WGS sequence"/>
</dbReference>
<feature type="transmembrane region" description="Helical" evidence="1">
    <location>
        <begin position="6"/>
        <end position="30"/>
    </location>
</feature>
<evidence type="ECO:0000313" key="3">
    <source>
        <dbReference type="Proteomes" id="UP000249260"/>
    </source>
</evidence>
<name>A0A328UAB5_9BACL</name>
<gene>
    <name evidence="2" type="ORF">DL346_00310</name>
</gene>
<reference evidence="2 3" key="1">
    <citation type="submission" date="2018-06" db="EMBL/GenBank/DDBJ databases">
        <title>Paenibacillus montanisoli sp. nov., isolated from mountain area soil.</title>
        <authorList>
            <person name="Wu M."/>
        </authorList>
    </citation>
    <scope>NUCLEOTIDE SEQUENCE [LARGE SCALE GENOMIC DNA]</scope>
    <source>
        <strain evidence="2 3">RA17</strain>
    </source>
</reference>
<comment type="caution">
    <text evidence="2">The sequence shown here is derived from an EMBL/GenBank/DDBJ whole genome shotgun (WGS) entry which is preliminary data.</text>
</comment>
<dbReference type="OrthoDB" id="2610130at2"/>
<dbReference type="EMBL" id="QLUW01000001">
    <property type="protein sequence ID" value="RAP76986.1"/>
    <property type="molecule type" value="Genomic_DNA"/>
</dbReference>
<evidence type="ECO:0000313" key="2">
    <source>
        <dbReference type="EMBL" id="RAP76986.1"/>
    </source>
</evidence>
<dbReference type="AlphaFoldDB" id="A0A328UAB5"/>
<evidence type="ECO:0000256" key="1">
    <source>
        <dbReference type="SAM" id="Phobius"/>
    </source>
</evidence>
<dbReference type="RefSeq" id="WP_112879984.1">
    <property type="nucleotide sequence ID" value="NZ_QLUW01000001.1"/>
</dbReference>
<keyword evidence="3" id="KW-1185">Reference proteome</keyword>
<sequence length="103" mass="11742">MSPLIGAIMLYLVALMAFMFGTVVFIRYAVNRAIGQKHRLLEEIMETGKLPQVWLDGAMRPSETEKQVKSLATYVRKTRLVDSEETRTLLLTRLENARSLGKE</sequence>